<dbReference type="EMBL" id="CP002780">
    <property type="protein sequence ID" value="AEG61258.1"/>
    <property type="molecule type" value="Genomic_DNA"/>
</dbReference>
<dbReference type="PANTHER" id="PTHR43088">
    <property type="entry name" value="SUBUNIT OF PYRUVATE:FLAVODOXIN OXIDOREDUCTASE-RELATED"/>
    <property type="match status" value="1"/>
</dbReference>
<feature type="domain" description="Pyruvate:ferredoxin oxidoreductase core" evidence="3">
    <location>
        <begin position="248"/>
        <end position="342"/>
    </location>
</feature>
<dbReference type="InterPro" id="IPR052368">
    <property type="entry name" value="2-oxoacid_oxidoreductase"/>
</dbReference>
<feature type="domain" description="Pyruvate flavodoxin/ferredoxin oxidoreductase pyrimidine binding" evidence="2">
    <location>
        <begin position="14"/>
        <end position="193"/>
    </location>
</feature>
<dbReference type="CDD" id="cd07034">
    <property type="entry name" value="TPP_PYR_PFOR_IOR-alpha_like"/>
    <property type="match status" value="1"/>
</dbReference>
<accession>F6DTT4</accession>
<dbReference type="SUPFAM" id="SSF52518">
    <property type="entry name" value="Thiamin diphosphate-binding fold (THDP-binding)"/>
    <property type="match status" value="1"/>
</dbReference>
<dbReference type="KEGG" id="dru:Desru_3047"/>
<dbReference type="InterPro" id="IPR009014">
    <property type="entry name" value="Transketo_C/PFOR_II"/>
</dbReference>
<gene>
    <name evidence="4" type="ordered locus">Desru_3047</name>
</gene>
<dbReference type="InterPro" id="IPR002880">
    <property type="entry name" value="Pyrv_Fd/Flavodoxin_OxRdtase_N"/>
</dbReference>
<dbReference type="HOGENOM" id="CLU_017038_0_0_9"/>
<sequence length="355" mass="38073">MSKVLMKGNEAIGEGAIRAGCRHFFGYPITPQSELPHYLAKRMPEVGGVFLQAESETSSINMVYGAAGAGFRTMTSSSSPGISLMQEGISYLVGAELPCVIVNVMRGGPGLGNIAPAQSDYFQSVKGGGHGDYRLIVLAPASVQEIIDLMGLSFGLADQYRTPVMVVGDGILGQMMEPVELDEEVTLPEIPAKPWAAGGLKGRTAPNIINSLYIVPEACEDLNKKLFAKYETITQRETRWEEYRLEDAEIVLTGFGTAARIAKSVVDKARAEGIKAGLIRPITLWPFPSEVYAKAAEQAGQFLCVEMSMGQMVEDVKLAVNGRKPVGFYGRSGGMVPLAKDVFAEVKKLMAGGAQ</sequence>
<dbReference type="EC" id="1.2.7.7" evidence="4"/>
<reference evidence="4 5" key="2">
    <citation type="journal article" date="2012" name="Stand. Genomic Sci.">
        <title>Complete genome sequence of the sulfate-reducing firmicute Desulfotomaculum ruminis type strain (DL(T)).</title>
        <authorList>
            <person name="Spring S."/>
            <person name="Visser M."/>
            <person name="Lu M."/>
            <person name="Copeland A."/>
            <person name="Lapidus A."/>
            <person name="Lucas S."/>
            <person name="Cheng J.F."/>
            <person name="Han C."/>
            <person name="Tapia R."/>
            <person name="Goodwin L.A."/>
            <person name="Pitluck S."/>
            <person name="Ivanova N."/>
            <person name="Land M."/>
            <person name="Hauser L."/>
            <person name="Larimer F."/>
            <person name="Rohde M."/>
            <person name="Goker M."/>
            <person name="Detter J.C."/>
            <person name="Kyrpides N.C."/>
            <person name="Woyke T."/>
            <person name="Schaap P.J."/>
            <person name="Plugge C.M."/>
            <person name="Muyzer G."/>
            <person name="Kuever J."/>
            <person name="Pereira I.A."/>
            <person name="Parshina S.N."/>
            <person name="Bernier-Latmani R."/>
            <person name="Stams A.J."/>
            <person name="Klenk H.P."/>
        </authorList>
    </citation>
    <scope>NUCLEOTIDE SEQUENCE [LARGE SCALE GENOMIC DNA]</scope>
    <source>
        <strain evidence="5">ATCC 23193 / DSM 2154 / NCIB 8452 / DL</strain>
    </source>
</reference>
<name>F6DTT4_DESRL</name>
<dbReference type="GO" id="GO:0043807">
    <property type="term" value="F:3-methyl-2-oxobutanoate dehydrogenase (ferredoxin) activity"/>
    <property type="evidence" value="ECO:0007669"/>
    <property type="project" value="UniProtKB-EC"/>
</dbReference>
<evidence type="ECO:0000313" key="4">
    <source>
        <dbReference type="EMBL" id="AEG61258.1"/>
    </source>
</evidence>
<keyword evidence="1 4" id="KW-0560">Oxidoreductase</keyword>
<dbReference type="InterPro" id="IPR029061">
    <property type="entry name" value="THDP-binding"/>
</dbReference>
<dbReference type="RefSeq" id="WP_013843010.1">
    <property type="nucleotide sequence ID" value="NC_015589.1"/>
</dbReference>
<dbReference type="Pfam" id="PF01855">
    <property type="entry name" value="POR_N"/>
    <property type="match status" value="1"/>
</dbReference>
<dbReference type="Gene3D" id="3.40.50.970">
    <property type="match status" value="1"/>
</dbReference>
<dbReference type="OrthoDB" id="9794954at2"/>
<organism evidence="4 5">
    <name type="scientific">Desulforamulus ruminis (strain ATCC 23193 / DSM 2154 / NCIMB 8452 / DL)</name>
    <name type="common">Desulfotomaculum ruminis</name>
    <dbReference type="NCBI Taxonomy" id="696281"/>
    <lineage>
        <taxon>Bacteria</taxon>
        <taxon>Bacillati</taxon>
        <taxon>Bacillota</taxon>
        <taxon>Clostridia</taxon>
        <taxon>Eubacteriales</taxon>
        <taxon>Peptococcaceae</taxon>
        <taxon>Desulforamulus</taxon>
    </lineage>
</organism>
<dbReference type="NCBIfam" id="NF005507">
    <property type="entry name" value="PRK07119.1"/>
    <property type="match status" value="1"/>
</dbReference>
<reference evidence="5" key="1">
    <citation type="submission" date="2011-05" db="EMBL/GenBank/DDBJ databases">
        <title>Complete sequence of Desulfotomaculum ruminis DSM 2154.</title>
        <authorList>
            <person name="Lucas S."/>
            <person name="Copeland A."/>
            <person name="Lapidus A."/>
            <person name="Cheng J.-F."/>
            <person name="Goodwin L."/>
            <person name="Pitluck S."/>
            <person name="Lu M."/>
            <person name="Detter J.C."/>
            <person name="Han C."/>
            <person name="Tapia R."/>
            <person name="Land M."/>
            <person name="Hauser L."/>
            <person name="Kyrpides N."/>
            <person name="Ivanova N."/>
            <person name="Mikhailova N."/>
            <person name="Pagani I."/>
            <person name="Stams A.J.M."/>
            <person name="Plugge C.M."/>
            <person name="Muyzer G."/>
            <person name="Kuever J."/>
            <person name="Parshina S.N."/>
            <person name="Ivanova A.E."/>
            <person name="Nazina T.N."/>
            <person name="Brambilla E."/>
            <person name="Spring S."/>
            <person name="Klenk H.-P."/>
            <person name="Woyke T."/>
        </authorList>
    </citation>
    <scope>NUCLEOTIDE SEQUENCE [LARGE SCALE GENOMIC DNA]</scope>
    <source>
        <strain evidence="5">ATCC 23193 / DSM 2154 / NCIB 8452 / DL</strain>
    </source>
</reference>
<evidence type="ECO:0000259" key="3">
    <source>
        <dbReference type="Pfam" id="PF17147"/>
    </source>
</evidence>
<dbReference type="AlphaFoldDB" id="F6DTT4"/>
<dbReference type="Pfam" id="PF17147">
    <property type="entry name" value="PFOR_II"/>
    <property type="match status" value="1"/>
</dbReference>
<proteinExistence type="predicted"/>
<keyword evidence="5" id="KW-1185">Reference proteome</keyword>
<dbReference type="STRING" id="696281.Desru_3047"/>
<dbReference type="SUPFAM" id="SSF52922">
    <property type="entry name" value="TK C-terminal domain-like"/>
    <property type="match status" value="1"/>
</dbReference>
<dbReference type="PANTHER" id="PTHR43088:SF1">
    <property type="entry name" value="SUBUNIT OF PYRUVATE:FLAVODOXIN OXIDOREDUCTASE"/>
    <property type="match status" value="1"/>
</dbReference>
<protein>
    <submittedName>
        <fullName evidence="4">3-methyl-2-oxobutanoate dehydrogenase (Ferredoxin)</fullName>
        <ecNumber evidence="4">1.2.7.7</ecNumber>
    </submittedName>
</protein>
<evidence type="ECO:0000313" key="5">
    <source>
        <dbReference type="Proteomes" id="UP000009234"/>
    </source>
</evidence>
<dbReference type="InterPro" id="IPR033412">
    <property type="entry name" value="PFOR_II"/>
</dbReference>
<evidence type="ECO:0000256" key="1">
    <source>
        <dbReference type="ARBA" id="ARBA00023002"/>
    </source>
</evidence>
<dbReference type="eggNOG" id="COG0674">
    <property type="taxonomic scope" value="Bacteria"/>
</dbReference>
<dbReference type="Proteomes" id="UP000009234">
    <property type="component" value="Chromosome"/>
</dbReference>
<dbReference type="Gene3D" id="3.40.50.920">
    <property type="match status" value="1"/>
</dbReference>
<evidence type="ECO:0000259" key="2">
    <source>
        <dbReference type="Pfam" id="PF01855"/>
    </source>
</evidence>